<reference evidence="3 4" key="1">
    <citation type="submission" date="2016-02" db="EMBL/GenBank/DDBJ databases">
        <title>Genome sequence of Clostridium colicanis DSM 13634.</title>
        <authorList>
            <person name="Poehlein A."/>
            <person name="Daniel R."/>
        </authorList>
    </citation>
    <scope>NUCLEOTIDE SEQUENCE [LARGE SCALE GENOMIC DNA]</scope>
    <source>
        <strain evidence="3 4">DSM 13634</strain>
    </source>
</reference>
<gene>
    <name evidence="3" type="primary">msrC</name>
    <name evidence="3" type="ORF">CLCOL_17830</name>
</gene>
<dbReference type="PATRIC" id="fig|1121305.3.peg.1784"/>
<feature type="domain" description="GAF" evidence="2">
    <location>
        <begin position="217"/>
        <end position="313"/>
    </location>
</feature>
<sequence length="326" mass="36121">MIYRYEDKKPKISSDAFVAESADLIGEVVLEEDSNIWFGAVLRADVNKIIVKKGVNIQDNCTIHVDKDHPVYIGEYSNIGHNSVIHGCKIGNHALIGMQSTILDGAEVGDYTIVGAGSLITGGKKIPSGVLCMGSPAKVIRELTEDEINHIKQNSDHYIEISKKYMKQGGKSMNRKDNYETMLLMLKGQISGEDDLIANLSNATSIINLMTDNINWAGFYLMKDGELVLGPFQGKPACNRIKIGKGVCGTAVAERKLQRVDNVHEFEGHIACDAASNSEIVIPIIKNDIVYGVLDIDSEEFSRFGELEEEYFTKFVKILTENMKWE</sequence>
<protein>
    <submittedName>
        <fullName evidence="3">Free methionine-R-sulfoxide reductase</fullName>
        <ecNumber evidence="3">1.8.4.14</ecNumber>
    </submittedName>
</protein>
<proteinExistence type="inferred from homology"/>
<comment type="caution">
    <text evidence="3">The sequence shown here is derived from an EMBL/GenBank/DDBJ whole genome shotgun (WGS) entry which is preliminary data.</text>
</comment>
<keyword evidence="4" id="KW-1185">Reference proteome</keyword>
<comment type="similarity">
    <text evidence="1">Belongs to the free Met sulfoxide reductase family.</text>
</comment>
<dbReference type="PANTHER" id="PTHR13061:SF29">
    <property type="entry name" value="GAMMA CARBONIC ANHYDRASE-LIKE 1, MITOCHONDRIAL-RELATED"/>
    <property type="match status" value="1"/>
</dbReference>
<evidence type="ECO:0000313" key="4">
    <source>
        <dbReference type="Proteomes" id="UP000075374"/>
    </source>
</evidence>
<dbReference type="InterPro" id="IPR047324">
    <property type="entry name" value="LbH_gamma_CA-like"/>
</dbReference>
<dbReference type="InterPro" id="IPR050484">
    <property type="entry name" value="Transf_Hexapept/Carb_Anhydrase"/>
</dbReference>
<dbReference type="Pfam" id="PF00132">
    <property type="entry name" value="Hexapep"/>
    <property type="match status" value="1"/>
</dbReference>
<evidence type="ECO:0000313" key="3">
    <source>
        <dbReference type="EMBL" id="KYH28522.1"/>
    </source>
</evidence>
<dbReference type="GO" id="GO:0033745">
    <property type="term" value="F:L-methionine-(R)-S-oxide reductase activity"/>
    <property type="evidence" value="ECO:0007669"/>
    <property type="project" value="UniProtKB-EC"/>
</dbReference>
<keyword evidence="3" id="KW-0560">Oxidoreductase</keyword>
<dbReference type="CDD" id="cd04645">
    <property type="entry name" value="LbH_gamma_CA_like"/>
    <property type="match status" value="1"/>
</dbReference>
<dbReference type="EMBL" id="LTBB01000009">
    <property type="protein sequence ID" value="KYH28522.1"/>
    <property type="molecule type" value="Genomic_DNA"/>
</dbReference>
<accession>A0A151ALN6</accession>
<dbReference type="PANTHER" id="PTHR13061">
    <property type="entry name" value="DYNACTIN SUBUNIT P25"/>
    <property type="match status" value="1"/>
</dbReference>
<dbReference type="EC" id="1.8.4.14" evidence="3"/>
<dbReference type="STRING" id="1121305.CLCOL_17830"/>
<evidence type="ECO:0000256" key="1">
    <source>
        <dbReference type="ARBA" id="ARBA00038454"/>
    </source>
</evidence>
<dbReference type="Proteomes" id="UP000075374">
    <property type="component" value="Unassembled WGS sequence"/>
</dbReference>
<name>A0A151ALN6_9CLOT</name>
<dbReference type="SUPFAM" id="SSF51161">
    <property type="entry name" value="Trimeric LpxA-like enzymes"/>
    <property type="match status" value="1"/>
</dbReference>
<dbReference type="InterPro" id="IPR003018">
    <property type="entry name" value="GAF"/>
</dbReference>
<dbReference type="InterPro" id="IPR001451">
    <property type="entry name" value="Hexapep"/>
</dbReference>
<dbReference type="Gene3D" id="3.30.450.40">
    <property type="match status" value="1"/>
</dbReference>
<dbReference type="Gene3D" id="2.160.10.10">
    <property type="entry name" value="Hexapeptide repeat proteins"/>
    <property type="match status" value="1"/>
</dbReference>
<organism evidence="3 4">
    <name type="scientific">Clostridium colicanis DSM 13634</name>
    <dbReference type="NCBI Taxonomy" id="1121305"/>
    <lineage>
        <taxon>Bacteria</taxon>
        <taxon>Bacillati</taxon>
        <taxon>Bacillota</taxon>
        <taxon>Clostridia</taxon>
        <taxon>Eubacteriales</taxon>
        <taxon>Clostridiaceae</taxon>
        <taxon>Clostridium</taxon>
    </lineage>
</organism>
<dbReference type="InterPro" id="IPR011004">
    <property type="entry name" value="Trimer_LpxA-like_sf"/>
</dbReference>
<dbReference type="SUPFAM" id="SSF55781">
    <property type="entry name" value="GAF domain-like"/>
    <property type="match status" value="1"/>
</dbReference>
<dbReference type="InterPro" id="IPR029016">
    <property type="entry name" value="GAF-like_dom_sf"/>
</dbReference>
<dbReference type="Pfam" id="PF13185">
    <property type="entry name" value="GAF_2"/>
    <property type="match status" value="1"/>
</dbReference>
<dbReference type="FunFam" id="3.30.450.40:FF:000008">
    <property type="entry name" value="GAF domain-containing proteins"/>
    <property type="match status" value="1"/>
</dbReference>
<evidence type="ECO:0000259" key="2">
    <source>
        <dbReference type="Pfam" id="PF13185"/>
    </source>
</evidence>
<dbReference type="AlphaFoldDB" id="A0A151ALN6"/>